<evidence type="ECO:0000259" key="3">
    <source>
        <dbReference type="Pfam" id="PF13439"/>
    </source>
</evidence>
<dbReference type="EMBL" id="JACATZ010000001">
    <property type="protein sequence ID" value="NWJ44858.1"/>
    <property type="molecule type" value="Genomic_DNA"/>
</dbReference>
<reference evidence="5" key="2">
    <citation type="journal article" date="2024" name="Nature">
        <title>Anoxygenic phototroph of the Chloroflexota uses a type I reaction centre.</title>
        <authorList>
            <person name="Tsuji J.M."/>
            <person name="Shaw N.A."/>
            <person name="Nagashima S."/>
            <person name="Venkiteswaran J.J."/>
            <person name="Schiff S.L."/>
            <person name="Watanabe T."/>
            <person name="Fukui M."/>
            <person name="Hanada S."/>
            <person name="Tank M."/>
            <person name="Neufeld J.D."/>
        </authorList>
    </citation>
    <scope>NUCLEOTIDE SEQUENCE</scope>
    <source>
        <strain evidence="5">L227-S17</strain>
    </source>
</reference>
<dbReference type="AlphaFoldDB" id="A0A8T7LS75"/>
<gene>
    <name evidence="4" type="ORF">HXX08_03180</name>
    <name evidence="5" type="ORF">OZ401_002555</name>
</gene>
<organism evidence="4 6">
    <name type="scientific">Candidatus Chlorohelix allophototropha</name>
    <dbReference type="NCBI Taxonomy" id="3003348"/>
    <lineage>
        <taxon>Bacteria</taxon>
        <taxon>Bacillati</taxon>
        <taxon>Chloroflexota</taxon>
        <taxon>Chloroflexia</taxon>
        <taxon>Candidatus Chloroheliales</taxon>
        <taxon>Candidatus Chloroheliaceae</taxon>
        <taxon>Candidatus Chlorohelix</taxon>
    </lineage>
</organism>
<feature type="domain" description="Glycosyltransferase subfamily 4-like N-terminal" evidence="3">
    <location>
        <begin position="16"/>
        <end position="205"/>
    </location>
</feature>
<reference evidence="4 6" key="1">
    <citation type="submission" date="2020-06" db="EMBL/GenBank/DDBJ databases">
        <title>Anoxygenic phototrophic Chloroflexota member uses a Type I reaction center.</title>
        <authorList>
            <person name="Tsuji J.M."/>
            <person name="Shaw N.A."/>
            <person name="Nagashima S."/>
            <person name="Venkiteswaran J."/>
            <person name="Schiff S.L."/>
            <person name="Hanada S."/>
            <person name="Tank M."/>
            <person name="Neufeld J.D."/>
        </authorList>
    </citation>
    <scope>NUCLEOTIDE SEQUENCE [LARGE SCALE GENOMIC DNA]</scope>
    <source>
        <strain evidence="4">L227-S17</strain>
    </source>
</reference>
<dbReference type="SUPFAM" id="SSF53756">
    <property type="entry name" value="UDP-Glycosyltransferase/glycogen phosphorylase"/>
    <property type="match status" value="1"/>
</dbReference>
<dbReference type="Pfam" id="PF00534">
    <property type="entry name" value="Glycos_transf_1"/>
    <property type="match status" value="1"/>
</dbReference>
<dbReference type="PANTHER" id="PTHR46401:SF2">
    <property type="entry name" value="GLYCOSYLTRANSFERASE WBBK-RELATED"/>
    <property type="match status" value="1"/>
</dbReference>
<dbReference type="PANTHER" id="PTHR46401">
    <property type="entry name" value="GLYCOSYLTRANSFERASE WBBK-RELATED"/>
    <property type="match status" value="1"/>
</dbReference>
<dbReference type="Proteomes" id="UP000521676">
    <property type="component" value="Unassembled WGS sequence"/>
</dbReference>
<dbReference type="InterPro" id="IPR001296">
    <property type="entry name" value="Glyco_trans_1"/>
</dbReference>
<feature type="domain" description="Glycosyl transferase family 1" evidence="2">
    <location>
        <begin position="228"/>
        <end position="394"/>
    </location>
</feature>
<evidence type="ECO:0000256" key="1">
    <source>
        <dbReference type="ARBA" id="ARBA00022679"/>
    </source>
</evidence>
<evidence type="ECO:0000259" key="2">
    <source>
        <dbReference type="Pfam" id="PF00534"/>
    </source>
</evidence>
<dbReference type="Pfam" id="PF13439">
    <property type="entry name" value="Glyco_transf_4"/>
    <property type="match status" value="1"/>
</dbReference>
<evidence type="ECO:0000313" key="6">
    <source>
        <dbReference type="Proteomes" id="UP000521676"/>
    </source>
</evidence>
<evidence type="ECO:0000313" key="4">
    <source>
        <dbReference type="EMBL" id="NWJ44858.1"/>
    </source>
</evidence>
<keyword evidence="7" id="KW-1185">Reference proteome</keyword>
<dbReference type="GO" id="GO:0016757">
    <property type="term" value="F:glycosyltransferase activity"/>
    <property type="evidence" value="ECO:0007669"/>
    <property type="project" value="InterPro"/>
</dbReference>
<accession>A0A8T7LS75</accession>
<dbReference type="Proteomes" id="UP001431572">
    <property type="component" value="Chromosome 1"/>
</dbReference>
<proteinExistence type="predicted"/>
<dbReference type="EMBL" id="CP128399">
    <property type="protein sequence ID" value="WJW66740.1"/>
    <property type="molecule type" value="Genomic_DNA"/>
</dbReference>
<dbReference type="RefSeq" id="WP_341468632.1">
    <property type="nucleotide sequence ID" value="NZ_CP128399.1"/>
</dbReference>
<dbReference type="Gene3D" id="3.40.50.2000">
    <property type="entry name" value="Glycogen Phosphorylase B"/>
    <property type="match status" value="2"/>
</dbReference>
<evidence type="ECO:0000313" key="5">
    <source>
        <dbReference type="EMBL" id="WJW66740.1"/>
    </source>
</evidence>
<protein>
    <submittedName>
        <fullName evidence="4">Glycosyltransferase family 4 protein</fullName>
    </submittedName>
</protein>
<evidence type="ECO:0000313" key="7">
    <source>
        <dbReference type="Proteomes" id="UP001431572"/>
    </source>
</evidence>
<sequence>MQAKVAMLHYTCPPVVGGVEAVMAAHARLFAARGYPVTMLAGRGSDNQFSSPGVQTSIESLFDSKNERLLQINRALDKGEVPPDFEVYAREVYLRLAELLEGFDFCIVHNAFTMHKNLPLSVALVKAAENLKVSFIGWTHDLAWADPLYKNVLYDRYPWNLLKQPVAQVKYVTVSPQRQQSLCEIFMPALTPDQVSVVPNGIGLEDFLAIGKETRELLEQTGISAARREGALLLLLPSRITRRKNIETAIMVTVRLKELGQNPRLIVTGPPGPHNIRNDEYVRELFELRDKEGIRDETIFLVESWQDEEKKPRPVSDSVVTDLYRYCDALLFPSAQEGFGIPILEAALARLPIFCSDIPPLRQLVGNYATCFAPDEEPEIIAGKLIEALDQNPAYRLRRETILNFSWDGIFERQIAPLLR</sequence>
<dbReference type="InterPro" id="IPR028098">
    <property type="entry name" value="Glyco_trans_4-like_N"/>
</dbReference>
<keyword evidence="1" id="KW-0808">Transferase</keyword>
<dbReference type="CDD" id="cd03801">
    <property type="entry name" value="GT4_PimA-like"/>
    <property type="match status" value="1"/>
</dbReference>
<name>A0A8T7LS75_9CHLR</name>